<dbReference type="EMBL" id="SFCI01000425">
    <property type="protein sequence ID" value="TFY79881.1"/>
    <property type="molecule type" value="Genomic_DNA"/>
</dbReference>
<feature type="region of interest" description="Disordered" evidence="1">
    <location>
        <begin position="92"/>
        <end position="161"/>
    </location>
</feature>
<name>A0A4Z0A130_9AGAM</name>
<reference evidence="2 3" key="1">
    <citation type="submission" date="2019-02" db="EMBL/GenBank/DDBJ databases">
        <title>Genome sequencing of the rare red list fungi Hericium alpestre (H. flagellum).</title>
        <authorList>
            <person name="Buettner E."/>
            <person name="Kellner H."/>
        </authorList>
    </citation>
    <scope>NUCLEOTIDE SEQUENCE [LARGE SCALE GENOMIC DNA]</scope>
    <source>
        <strain evidence="2 3">DSM 108284</strain>
    </source>
</reference>
<feature type="compositionally biased region" description="Basic residues" evidence="1">
    <location>
        <begin position="140"/>
        <end position="153"/>
    </location>
</feature>
<evidence type="ECO:0000313" key="3">
    <source>
        <dbReference type="Proteomes" id="UP000298061"/>
    </source>
</evidence>
<keyword evidence="3" id="KW-1185">Reference proteome</keyword>
<organism evidence="2 3">
    <name type="scientific">Hericium alpestre</name>
    <dbReference type="NCBI Taxonomy" id="135208"/>
    <lineage>
        <taxon>Eukaryota</taxon>
        <taxon>Fungi</taxon>
        <taxon>Dikarya</taxon>
        <taxon>Basidiomycota</taxon>
        <taxon>Agaricomycotina</taxon>
        <taxon>Agaricomycetes</taxon>
        <taxon>Russulales</taxon>
        <taxon>Hericiaceae</taxon>
        <taxon>Hericium</taxon>
    </lineage>
</organism>
<dbReference type="Proteomes" id="UP000298061">
    <property type="component" value="Unassembled WGS sequence"/>
</dbReference>
<protein>
    <submittedName>
        <fullName evidence="2">Uncharacterized protein</fullName>
    </submittedName>
</protein>
<dbReference type="STRING" id="135208.A0A4Z0A130"/>
<sequence length="526" mass="58623">MAAPTAFRKTRSRRIYSPYDIVIKAPDSFDLARIFQDAVARDGQQGKPSATSPTEQAAWQSLPSAPDGDPAAELPPLVDDDAAQRRRRLMRPGTSMPPQFQAPPSPSKIFSSPLAFRAPSPAPQSSSPGQSNCKPMKETGKHKHKRLKRHGRRQKDAKEAAREYQVREAMIVKYSEPLFIDLGDKDARDLPHADGAWVGISTKQALDAALLGKVFTWEELRKLGFKYFAWDGLKRVAIVDKYTRIIVMLAGRPPDPGWDASCERIYVAMSATKEDISIKTSPEQRRGDFDFINTGVSFGRGQQHPINASHGTNSPAIDRLLEDADLRRVAGFMASSFAVSAPKLYQHYEQNMAILKGSQPELKIPFDSPIYAGATFNFGPGVATTIHLDTTNLPYGWCSIIPFGRFNADKSAMFVLAQLGLVVRYPRHSLMHVPSAAIGHGNTVLAPGDIRASFTLYTKGSLFRWVEYGLQLEDKLKTEEPIRYQEIWKERPQRWEFGLGLLSKHAELAADIRQVFDVHPPEVDID</sequence>
<dbReference type="AlphaFoldDB" id="A0A4Z0A130"/>
<comment type="caution">
    <text evidence="2">The sequence shown here is derived from an EMBL/GenBank/DDBJ whole genome shotgun (WGS) entry which is preliminary data.</text>
</comment>
<feature type="region of interest" description="Disordered" evidence="1">
    <location>
        <begin position="40"/>
        <end position="77"/>
    </location>
</feature>
<dbReference type="OrthoDB" id="3202607at2759"/>
<dbReference type="Gene3D" id="3.60.130.30">
    <property type="match status" value="1"/>
</dbReference>
<evidence type="ECO:0000256" key="1">
    <source>
        <dbReference type="SAM" id="MobiDB-lite"/>
    </source>
</evidence>
<feature type="compositionally biased region" description="Polar residues" evidence="1">
    <location>
        <begin position="46"/>
        <end position="63"/>
    </location>
</feature>
<evidence type="ECO:0000313" key="2">
    <source>
        <dbReference type="EMBL" id="TFY79881.1"/>
    </source>
</evidence>
<gene>
    <name evidence="2" type="ORF">EWM64_g4135</name>
</gene>
<accession>A0A4Z0A130</accession>
<proteinExistence type="predicted"/>